<feature type="domain" description="Tail spike" evidence="2">
    <location>
        <begin position="155"/>
        <end position="357"/>
    </location>
</feature>
<dbReference type="Proteomes" id="UP000095709">
    <property type="component" value="Unassembled WGS sequence"/>
</dbReference>
<dbReference type="Pfam" id="PF06605">
    <property type="entry name" value="Prophage_tail"/>
    <property type="match status" value="1"/>
</dbReference>
<evidence type="ECO:0000313" key="4">
    <source>
        <dbReference type="Proteomes" id="UP000095709"/>
    </source>
</evidence>
<protein>
    <submittedName>
        <fullName evidence="3">Prophage endopeptidase tail</fullName>
    </submittedName>
</protein>
<accession>A0A174JW22</accession>
<evidence type="ECO:0000256" key="1">
    <source>
        <dbReference type="SAM" id="MobiDB-lite"/>
    </source>
</evidence>
<proteinExistence type="predicted"/>
<reference evidence="3 4" key="1">
    <citation type="submission" date="2015-09" db="EMBL/GenBank/DDBJ databases">
        <authorList>
            <consortium name="Pathogen Informatics"/>
        </authorList>
    </citation>
    <scope>NUCLEOTIDE SEQUENCE [LARGE SCALE GENOMIC DNA]</scope>
    <source>
        <strain evidence="3 4">2789STDY5834885</strain>
    </source>
</reference>
<name>A0A174JW22_9FIRM</name>
<dbReference type="AlphaFoldDB" id="A0A174JW22"/>
<gene>
    <name evidence="3" type="ORF">ERS852498_01088</name>
</gene>
<dbReference type="EMBL" id="CZAL01000005">
    <property type="protein sequence ID" value="CUP04003.1"/>
    <property type="molecule type" value="Genomic_DNA"/>
</dbReference>
<dbReference type="RefSeq" id="WP_055265894.1">
    <property type="nucleotide sequence ID" value="NZ_CZAL01000005.1"/>
</dbReference>
<evidence type="ECO:0000259" key="2">
    <source>
        <dbReference type="Pfam" id="PF06605"/>
    </source>
</evidence>
<dbReference type="InterPro" id="IPR010572">
    <property type="entry name" value="Tail_dom"/>
</dbReference>
<evidence type="ECO:0000313" key="3">
    <source>
        <dbReference type="EMBL" id="CUP04003.1"/>
    </source>
</evidence>
<sequence length="1218" mass="134015">MYTIKAFVDGKEYTLHNPKIRNLIVGDPYYQKGDNVNGQASFSVYPKHPYYQYVKKLTTDIVIYKDDVEKFAGRVLYDDQDSKGVKKVFVEGELAYFCDSVQRPNVYHNISVRDYVSKIIDNHNAQVEERKQFTLGRVTVTDPNDSLYRYANWESTRDTLKTKLVERLGGHLVIRKENGVRYLDYLSDDDFYRQNTQEIRFGKNLLDYSENMDASDLVTCVIPLGATLEESSIEGLDERLTISSVNGGVDYVSSSEAIAAYGKICKTVTWDDVTVPANLLRKGKEYLKSTQFENMVLNIKAVDLNLIDSATQEFEVGDLIRCISPPHGLDTNMPLSSITVYLTNLSKNTVTLGSEKSNSTYTSSNAEKASKLDETIKSIPGKREILQEALRNATDLMNDMTKSGYAIHEKNEFIVADAAGAKTATNLWRWGLGGLAHYSHGYDGPIDGIALTMNGQINGKMLMANSVAAEKIDVAYTETIEGAISDAAASSNEYTDKQQKLLKEEVGTAIKNTENRIVLSASSLKEYVSRKNYIVNGEQETLAIGNFSISGTGANAKVELTEFLNMKCLKVSFSASATVQIKQSVGTLEASIYTICCDAAFEDGKQPANLQVGFSDSAATNDLSSYSPGTFRVFKHSVKTSEEKEKTVAITVRGTSGTALYLTNIRCLEDLAEIVDNVNSSLKIEIDNVAINVDKKFRNYSTTEETSSMIQTKINEINLAISNAYATKDQLTDKYKDAIAAAEKAAGLAEKNAKDDTTNRLKSYSTTVQMNAAIKVATDAITLGVSQTYVTQKTYEVGISNAADDATKKANAAEKNAKDDTTNRLKSYSTTVQMNAAIKVATDGITSNVSKTYVTQTTYESGISSAKDDATKKANTAEKNAKDATANSLKSYSTTEQMNSAIKQKADSIETEVSKKVGSTEIISKINQSPESVAINASKISLNGAVTANSNFKINTDGSAETKALKITGGSLGIGGNCEITRKGDVFALSPKFVSGMYLSNEVSIGVELSKKSYSMIMGYVGKDIFVGESASTLRGYGFTANNDIYAYGKLGCMGEKTRIIHTDDGRNAEMYAYETASPTFGDIGTGKIDNDGYCYVYLENDFLATIEKNMKYHVTLTAKGPGELYIESTNENDGYFLVKGTPKLEFYWEVRVRQKGCRDTRIEESNIPEKEDVTAEDQEMINEQIRNQAILLCEMEKDENEVRDEQSNLIERMEELS</sequence>
<feature type="region of interest" description="Disordered" evidence="1">
    <location>
        <begin position="864"/>
        <end position="894"/>
    </location>
</feature>
<organism evidence="3 4">
    <name type="scientific">Fusicatenibacter saccharivorans</name>
    <dbReference type="NCBI Taxonomy" id="1150298"/>
    <lineage>
        <taxon>Bacteria</taxon>
        <taxon>Bacillati</taxon>
        <taxon>Bacillota</taxon>
        <taxon>Clostridia</taxon>
        <taxon>Lachnospirales</taxon>
        <taxon>Lachnospiraceae</taxon>
        <taxon>Fusicatenibacter</taxon>
    </lineage>
</organism>
<feature type="compositionally biased region" description="Basic and acidic residues" evidence="1">
    <location>
        <begin position="866"/>
        <end position="882"/>
    </location>
</feature>